<dbReference type="CDD" id="cd24082">
    <property type="entry name" value="ASKHA_NBD_GspK-like"/>
    <property type="match status" value="1"/>
</dbReference>
<feature type="domain" description="ATPase BadF/BadG/BcrA/BcrD type" evidence="1">
    <location>
        <begin position="6"/>
        <end position="256"/>
    </location>
</feature>
<dbReference type="SUPFAM" id="SSF53067">
    <property type="entry name" value="Actin-like ATPase domain"/>
    <property type="match status" value="2"/>
</dbReference>
<dbReference type="EMBL" id="FMJD01000001">
    <property type="protein sequence ID" value="SCM70897.1"/>
    <property type="molecule type" value="Genomic_DNA"/>
</dbReference>
<organism evidence="2">
    <name type="scientific">uncultured Pleomorphomonas sp</name>
    <dbReference type="NCBI Taxonomy" id="442121"/>
    <lineage>
        <taxon>Bacteria</taxon>
        <taxon>Pseudomonadati</taxon>
        <taxon>Pseudomonadota</taxon>
        <taxon>Alphaproteobacteria</taxon>
        <taxon>Hyphomicrobiales</taxon>
        <taxon>Pleomorphomonadaceae</taxon>
        <taxon>Pleomorphomonas</taxon>
        <taxon>environmental samples</taxon>
    </lineage>
</organism>
<dbReference type="InterPro" id="IPR043129">
    <property type="entry name" value="ATPase_NBD"/>
</dbReference>
<dbReference type="PANTHER" id="PTHR43190:SF3">
    <property type="entry name" value="N-ACETYL-D-GLUCOSAMINE KINASE"/>
    <property type="match status" value="1"/>
</dbReference>
<dbReference type="Pfam" id="PF01869">
    <property type="entry name" value="BcrAD_BadFG"/>
    <property type="match status" value="1"/>
</dbReference>
<accession>A0A212L083</accession>
<reference evidence="2" key="1">
    <citation type="submission" date="2016-08" db="EMBL/GenBank/DDBJ databases">
        <authorList>
            <person name="Seilhamer J.J."/>
        </authorList>
    </citation>
    <scope>NUCLEOTIDE SEQUENCE</scope>
    <source>
        <strain evidence="2">86</strain>
    </source>
</reference>
<dbReference type="InterPro" id="IPR052519">
    <property type="entry name" value="Euk-type_GlcNAc_Kinase"/>
</dbReference>
<dbReference type="AlphaFoldDB" id="A0A212L083"/>
<evidence type="ECO:0000259" key="1">
    <source>
        <dbReference type="Pfam" id="PF01869"/>
    </source>
</evidence>
<proteinExistence type="predicted"/>
<protein>
    <recommendedName>
        <fullName evidence="1">ATPase BadF/BadG/BcrA/BcrD type domain-containing protein</fullName>
    </recommendedName>
</protein>
<dbReference type="InterPro" id="IPR002731">
    <property type="entry name" value="ATPase_BadF"/>
</dbReference>
<dbReference type="Gene3D" id="3.30.420.40">
    <property type="match status" value="2"/>
</dbReference>
<dbReference type="RefSeq" id="WP_288195704.1">
    <property type="nucleotide sequence ID" value="NZ_LT608334.1"/>
</dbReference>
<name>A0A212L083_9HYPH</name>
<evidence type="ECO:0000313" key="2">
    <source>
        <dbReference type="EMBL" id="SCM70897.1"/>
    </source>
</evidence>
<sequence length="294" mass="28865">MVDFVIGVDGGGTGCRAALAGRDGRIIATGAGGAANVLSDRTGSLRNIDIAIGAAIAAAGLDRSALQRSGVLLGLAGSNVGDTGAFVTASLPAGRVEVVSDGLIALEGAIGDGDGAVAILGTGSIFFARQGDAVRSYGGWGFVIGDFGSGASLGRAALAATLLAHDRFIAASPLTERLIAGFGGAPGPMVEFARTATPGDFGRFAPAVFAAADSGDPVGLDIVGKAAASVDMALDRIAADGVDRFALLGGLAPLYPAYLAERHRARLVAPMGNALAGAVALAVRRFMGDGGGTA</sequence>
<dbReference type="PANTHER" id="PTHR43190">
    <property type="entry name" value="N-ACETYL-D-GLUCOSAMINE KINASE"/>
    <property type="match status" value="1"/>
</dbReference>
<gene>
    <name evidence="2" type="ORF">KL86PLE_10316</name>
</gene>